<evidence type="ECO:0000313" key="4">
    <source>
        <dbReference type="Proteomes" id="UP000807342"/>
    </source>
</evidence>
<keyword evidence="2" id="KW-0812">Transmembrane</keyword>
<sequence>MHRTNNKVKTQGFMYICANVTYPKRKLHGFFKHLCSARGASLIYGYPKPSNKSRDNSPGPGVLHPTLNTPKPQHQSEGNQHAPANPPRIPSMSAPKYEVPDIPAHQNYQTLDIEPQVPVDNTKSSKKHIMGYLPTLLLVALGLMYLVGFTRDLLKRRIAGIIFAAPLILLMVLCCMKYAPNARYNFWGFQGAPNYTLNYWEMCSTLYWSTAHAAQPFGWVLSSDEHFYRV</sequence>
<evidence type="ECO:0000256" key="2">
    <source>
        <dbReference type="SAM" id="Phobius"/>
    </source>
</evidence>
<keyword evidence="2" id="KW-1133">Transmembrane helix</keyword>
<evidence type="ECO:0000313" key="3">
    <source>
        <dbReference type="EMBL" id="KAF9451139.1"/>
    </source>
</evidence>
<reference evidence="3" key="1">
    <citation type="submission" date="2020-11" db="EMBL/GenBank/DDBJ databases">
        <authorList>
            <consortium name="DOE Joint Genome Institute"/>
            <person name="Ahrendt S."/>
            <person name="Riley R."/>
            <person name="Andreopoulos W."/>
            <person name="Labutti K."/>
            <person name="Pangilinan J."/>
            <person name="Ruiz-Duenas F.J."/>
            <person name="Barrasa J.M."/>
            <person name="Sanchez-Garcia M."/>
            <person name="Camarero S."/>
            <person name="Miyauchi S."/>
            <person name="Serrano A."/>
            <person name="Linde D."/>
            <person name="Babiker R."/>
            <person name="Drula E."/>
            <person name="Ayuso-Fernandez I."/>
            <person name="Pacheco R."/>
            <person name="Padilla G."/>
            <person name="Ferreira P."/>
            <person name="Barriuso J."/>
            <person name="Kellner H."/>
            <person name="Castanera R."/>
            <person name="Alfaro M."/>
            <person name="Ramirez L."/>
            <person name="Pisabarro A.G."/>
            <person name="Kuo A."/>
            <person name="Tritt A."/>
            <person name="Lipzen A."/>
            <person name="He G."/>
            <person name="Yan M."/>
            <person name="Ng V."/>
            <person name="Cullen D."/>
            <person name="Martin F."/>
            <person name="Rosso M.-N."/>
            <person name="Henrissat B."/>
            <person name="Hibbett D."/>
            <person name="Martinez A.T."/>
            <person name="Grigoriev I.V."/>
        </authorList>
    </citation>
    <scope>NUCLEOTIDE SEQUENCE</scope>
    <source>
        <strain evidence="3">MF-IS2</strain>
    </source>
</reference>
<keyword evidence="2" id="KW-0472">Membrane</keyword>
<keyword evidence="4" id="KW-1185">Reference proteome</keyword>
<dbReference type="EMBL" id="MU151090">
    <property type="protein sequence ID" value="KAF9451139.1"/>
    <property type="molecule type" value="Genomic_DNA"/>
</dbReference>
<name>A0A9P5XIQ8_9AGAR</name>
<proteinExistence type="predicted"/>
<feature type="transmembrane region" description="Helical" evidence="2">
    <location>
        <begin position="129"/>
        <end position="146"/>
    </location>
</feature>
<evidence type="ECO:0000256" key="1">
    <source>
        <dbReference type="SAM" id="MobiDB-lite"/>
    </source>
</evidence>
<dbReference type="Proteomes" id="UP000807342">
    <property type="component" value="Unassembled WGS sequence"/>
</dbReference>
<feature type="region of interest" description="Disordered" evidence="1">
    <location>
        <begin position="47"/>
        <end position="96"/>
    </location>
</feature>
<feature type="compositionally biased region" description="Polar residues" evidence="1">
    <location>
        <begin position="66"/>
        <end position="79"/>
    </location>
</feature>
<protein>
    <submittedName>
        <fullName evidence="3">Uncharacterized protein</fullName>
    </submittedName>
</protein>
<gene>
    <name evidence="3" type="ORF">P691DRAFT_787769</name>
</gene>
<feature type="transmembrane region" description="Helical" evidence="2">
    <location>
        <begin position="158"/>
        <end position="179"/>
    </location>
</feature>
<dbReference type="AlphaFoldDB" id="A0A9P5XIQ8"/>
<comment type="caution">
    <text evidence="3">The sequence shown here is derived from an EMBL/GenBank/DDBJ whole genome shotgun (WGS) entry which is preliminary data.</text>
</comment>
<accession>A0A9P5XIQ8</accession>
<organism evidence="3 4">
    <name type="scientific">Macrolepiota fuliginosa MF-IS2</name>
    <dbReference type="NCBI Taxonomy" id="1400762"/>
    <lineage>
        <taxon>Eukaryota</taxon>
        <taxon>Fungi</taxon>
        <taxon>Dikarya</taxon>
        <taxon>Basidiomycota</taxon>
        <taxon>Agaricomycotina</taxon>
        <taxon>Agaricomycetes</taxon>
        <taxon>Agaricomycetidae</taxon>
        <taxon>Agaricales</taxon>
        <taxon>Agaricineae</taxon>
        <taxon>Agaricaceae</taxon>
        <taxon>Macrolepiota</taxon>
    </lineage>
</organism>